<organism evidence="8">
    <name type="scientific">Ignavibacterium album</name>
    <dbReference type="NCBI Taxonomy" id="591197"/>
    <lineage>
        <taxon>Bacteria</taxon>
        <taxon>Pseudomonadati</taxon>
        <taxon>Ignavibacteriota</taxon>
        <taxon>Ignavibacteria</taxon>
        <taxon>Ignavibacteriales</taxon>
        <taxon>Ignavibacteriaceae</taxon>
        <taxon>Ignavibacterium</taxon>
    </lineage>
</organism>
<dbReference type="NCBIfam" id="NF001453">
    <property type="entry name" value="PRK00312.1"/>
    <property type="match status" value="1"/>
</dbReference>
<keyword evidence="5 7" id="KW-0808">Transferase</keyword>
<evidence type="ECO:0000256" key="1">
    <source>
        <dbReference type="ARBA" id="ARBA00004496"/>
    </source>
</evidence>
<evidence type="ECO:0000256" key="5">
    <source>
        <dbReference type="ARBA" id="ARBA00022679"/>
    </source>
</evidence>
<keyword evidence="3 7" id="KW-0963">Cytoplasm</keyword>
<evidence type="ECO:0000256" key="4">
    <source>
        <dbReference type="ARBA" id="ARBA00022603"/>
    </source>
</evidence>
<evidence type="ECO:0000256" key="7">
    <source>
        <dbReference type="HAMAP-Rule" id="MF_00090"/>
    </source>
</evidence>
<dbReference type="PANTHER" id="PTHR11579:SF0">
    <property type="entry name" value="PROTEIN-L-ISOASPARTATE(D-ASPARTATE) O-METHYLTRANSFERASE"/>
    <property type="match status" value="1"/>
</dbReference>
<sequence length="213" mass="23970">MSRYQRQQLVETLRKKGITDERVLQAIGTIEREKFIPPTMVHNAYKDIALPIGYEQTISQPYTVAFMTEKLNVQEGDKILEVGTGSGYQAAILEFLGAKVYSIEINLDLYHRTVKLFDKLGIRVHAKYGDGTIGWAEYAPFDGIIVTAGSPSIPPKLKEQLAIGGRLVIPVGGRDYQDLYVLTKLDKDEFKTEVYPRFAFVPLLGKEGWEKGK</sequence>
<dbReference type="GO" id="GO:0030091">
    <property type="term" value="P:protein repair"/>
    <property type="evidence" value="ECO:0007669"/>
    <property type="project" value="UniProtKB-UniRule"/>
</dbReference>
<evidence type="ECO:0000256" key="2">
    <source>
        <dbReference type="ARBA" id="ARBA00005369"/>
    </source>
</evidence>
<dbReference type="CDD" id="cd02440">
    <property type="entry name" value="AdoMet_MTases"/>
    <property type="match status" value="1"/>
</dbReference>
<dbReference type="GO" id="GO:0032259">
    <property type="term" value="P:methylation"/>
    <property type="evidence" value="ECO:0007669"/>
    <property type="project" value="UniProtKB-KW"/>
</dbReference>
<comment type="similarity">
    <text evidence="2 7">Belongs to the methyltransferase superfamily. L-isoaspartyl/D-aspartyl protein methyltransferase family.</text>
</comment>
<protein>
    <recommendedName>
        <fullName evidence="7">Protein-L-isoaspartate O-methyltransferase</fullName>
        <ecNumber evidence="7">2.1.1.77</ecNumber>
    </recommendedName>
    <alternativeName>
        <fullName evidence="7">L-isoaspartyl protein carboxyl methyltransferase</fullName>
    </alternativeName>
    <alternativeName>
        <fullName evidence="7">Protein L-isoaspartyl methyltransferase</fullName>
    </alternativeName>
    <alternativeName>
        <fullName evidence="7">Protein-beta-aspartate methyltransferase</fullName>
        <shortName evidence="7">PIMT</shortName>
    </alternativeName>
</protein>
<keyword evidence="6 7" id="KW-0949">S-adenosyl-L-methionine</keyword>
<evidence type="ECO:0000256" key="3">
    <source>
        <dbReference type="ARBA" id="ARBA00022490"/>
    </source>
</evidence>
<dbReference type="PANTHER" id="PTHR11579">
    <property type="entry name" value="PROTEIN-L-ISOASPARTATE O-METHYLTRANSFERASE"/>
    <property type="match status" value="1"/>
</dbReference>
<accession>A0A7V2ZK81</accession>
<dbReference type="Pfam" id="PF01135">
    <property type="entry name" value="PCMT"/>
    <property type="match status" value="1"/>
</dbReference>
<comment type="catalytic activity">
    <reaction evidence="7">
        <text>[protein]-L-isoaspartate + S-adenosyl-L-methionine = [protein]-L-isoaspartate alpha-methyl ester + S-adenosyl-L-homocysteine</text>
        <dbReference type="Rhea" id="RHEA:12705"/>
        <dbReference type="Rhea" id="RHEA-COMP:12143"/>
        <dbReference type="Rhea" id="RHEA-COMP:12144"/>
        <dbReference type="ChEBI" id="CHEBI:57856"/>
        <dbReference type="ChEBI" id="CHEBI:59789"/>
        <dbReference type="ChEBI" id="CHEBI:90596"/>
        <dbReference type="ChEBI" id="CHEBI:90598"/>
        <dbReference type="EC" id="2.1.1.77"/>
    </reaction>
</comment>
<dbReference type="AlphaFoldDB" id="A0A7V2ZK81"/>
<evidence type="ECO:0000256" key="6">
    <source>
        <dbReference type="ARBA" id="ARBA00022691"/>
    </source>
</evidence>
<dbReference type="InterPro" id="IPR029063">
    <property type="entry name" value="SAM-dependent_MTases_sf"/>
</dbReference>
<dbReference type="HAMAP" id="MF_00090">
    <property type="entry name" value="PIMT"/>
    <property type="match status" value="1"/>
</dbReference>
<dbReference type="FunFam" id="3.40.50.150:FF:000010">
    <property type="entry name" value="Protein-L-isoaspartate O-methyltransferase"/>
    <property type="match status" value="1"/>
</dbReference>
<gene>
    <name evidence="7" type="primary">pcm</name>
    <name evidence="8" type="ORF">ENS31_07560</name>
</gene>
<dbReference type="Gene3D" id="3.40.50.150">
    <property type="entry name" value="Vaccinia Virus protein VP39"/>
    <property type="match status" value="1"/>
</dbReference>
<reference evidence="8" key="1">
    <citation type="journal article" date="2020" name="mSystems">
        <title>Genome- and Community-Level Interaction Insights into Carbon Utilization and Element Cycling Functions of Hydrothermarchaeota in Hydrothermal Sediment.</title>
        <authorList>
            <person name="Zhou Z."/>
            <person name="Liu Y."/>
            <person name="Xu W."/>
            <person name="Pan J."/>
            <person name="Luo Z.H."/>
            <person name="Li M."/>
        </authorList>
    </citation>
    <scope>NUCLEOTIDE SEQUENCE [LARGE SCALE GENOMIC DNA]</scope>
    <source>
        <strain evidence="8">SpSt-479</strain>
    </source>
</reference>
<dbReference type="PROSITE" id="PS01279">
    <property type="entry name" value="PCMT"/>
    <property type="match status" value="1"/>
</dbReference>
<comment type="subcellular location">
    <subcellularLocation>
        <location evidence="1 7">Cytoplasm</location>
    </subcellularLocation>
</comment>
<dbReference type="InterPro" id="IPR000682">
    <property type="entry name" value="PCMT"/>
</dbReference>
<dbReference type="EC" id="2.1.1.77" evidence="7"/>
<comment type="caution">
    <text evidence="8">The sequence shown here is derived from an EMBL/GenBank/DDBJ whole genome shotgun (WGS) entry which is preliminary data.</text>
</comment>
<keyword evidence="4 7" id="KW-0489">Methyltransferase</keyword>
<dbReference type="SUPFAM" id="SSF53335">
    <property type="entry name" value="S-adenosyl-L-methionine-dependent methyltransferases"/>
    <property type="match status" value="1"/>
</dbReference>
<name>A0A7V2ZK81_9BACT</name>
<evidence type="ECO:0000313" key="8">
    <source>
        <dbReference type="EMBL" id="HFI91373.1"/>
    </source>
</evidence>
<comment type="function">
    <text evidence="7">Catalyzes the methyl esterification of L-isoaspartyl residues in peptides and proteins that result from spontaneous decomposition of normal L-aspartyl and L-asparaginyl residues. It plays a role in the repair and/or degradation of damaged proteins.</text>
</comment>
<dbReference type="NCBIfam" id="TIGR00080">
    <property type="entry name" value="pimt"/>
    <property type="match status" value="1"/>
</dbReference>
<feature type="active site" evidence="7">
    <location>
        <position position="59"/>
    </location>
</feature>
<dbReference type="EMBL" id="DSUJ01000008">
    <property type="protein sequence ID" value="HFI91373.1"/>
    <property type="molecule type" value="Genomic_DNA"/>
</dbReference>
<dbReference type="GO" id="GO:0005737">
    <property type="term" value="C:cytoplasm"/>
    <property type="evidence" value="ECO:0007669"/>
    <property type="project" value="UniProtKB-SubCell"/>
</dbReference>
<proteinExistence type="inferred from homology"/>
<dbReference type="GO" id="GO:0004719">
    <property type="term" value="F:protein-L-isoaspartate (D-aspartate) O-methyltransferase activity"/>
    <property type="evidence" value="ECO:0007669"/>
    <property type="project" value="UniProtKB-UniRule"/>
</dbReference>